<dbReference type="PANTHER" id="PTHR31479">
    <property type="entry name" value="ALPHA/BETA-HYDROLASES SUPERFAMILY PROTEIN"/>
    <property type="match status" value="1"/>
</dbReference>
<accession>A0AAW2C994</accession>
<gene>
    <name evidence="1" type="ORF">SO802_024497</name>
</gene>
<proteinExistence type="predicted"/>
<name>A0AAW2C994_9ROSI</name>
<reference evidence="1 2" key="1">
    <citation type="submission" date="2024-01" db="EMBL/GenBank/DDBJ databases">
        <title>A telomere-to-telomere, gap-free genome of sweet tea (Lithocarpus litseifolius).</title>
        <authorList>
            <person name="Zhou J."/>
        </authorList>
    </citation>
    <scope>NUCLEOTIDE SEQUENCE [LARGE SCALE GENOMIC DNA]</scope>
    <source>
        <strain evidence="1">Zhou-2022a</strain>
        <tissue evidence="1">Leaf</tissue>
    </source>
</reference>
<organism evidence="1 2">
    <name type="scientific">Lithocarpus litseifolius</name>
    <dbReference type="NCBI Taxonomy" id="425828"/>
    <lineage>
        <taxon>Eukaryota</taxon>
        <taxon>Viridiplantae</taxon>
        <taxon>Streptophyta</taxon>
        <taxon>Embryophyta</taxon>
        <taxon>Tracheophyta</taxon>
        <taxon>Spermatophyta</taxon>
        <taxon>Magnoliopsida</taxon>
        <taxon>eudicotyledons</taxon>
        <taxon>Gunneridae</taxon>
        <taxon>Pentapetalae</taxon>
        <taxon>rosids</taxon>
        <taxon>fabids</taxon>
        <taxon>Fagales</taxon>
        <taxon>Fagaceae</taxon>
        <taxon>Lithocarpus</taxon>
    </lineage>
</organism>
<dbReference type="EMBL" id="JAZDWU010000008">
    <property type="protein sequence ID" value="KAK9994794.1"/>
    <property type="molecule type" value="Genomic_DNA"/>
</dbReference>
<protein>
    <submittedName>
        <fullName evidence="1">Uncharacterized protein</fullName>
    </submittedName>
</protein>
<evidence type="ECO:0000313" key="1">
    <source>
        <dbReference type="EMBL" id="KAK9994794.1"/>
    </source>
</evidence>
<comment type="caution">
    <text evidence="1">The sequence shown here is derived from an EMBL/GenBank/DDBJ whole genome shotgun (WGS) entry which is preliminary data.</text>
</comment>
<dbReference type="AlphaFoldDB" id="A0AAW2C994"/>
<keyword evidence="2" id="KW-1185">Reference proteome</keyword>
<dbReference type="PANTHER" id="PTHR31479:SF25">
    <property type="entry name" value="OS07G0527900 PROTEIN"/>
    <property type="match status" value="1"/>
</dbReference>
<sequence length="191" mass="22146">MHLKGVYYCVMNDVNYRRLVLACLVNGVYILGSNRQQNRDEIEALATPWWESFHFQLHDKLVDNNDHSIFGAIYEYKYPNPAPSFPQYVIAFRGTLLKKETALRDCKLNFKCLFNKLHKSSRFQLATDRVLDTMSGGARVWEAEAERWRRRAGQHVKAADEEGISDLIYAIPISDPTGEVEVMTDLQSDWR</sequence>
<dbReference type="Proteomes" id="UP001459277">
    <property type="component" value="Unassembled WGS sequence"/>
</dbReference>
<evidence type="ECO:0000313" key="2">
    <source>
        <dbReference type="Proteomes" id="UP001459277"/>
    </source>
</evidence>